<evidence type="ECO:0000256" key="4">
    <source>
        <dbReference type="ARBA" id="ARBA00022917"/>
    </source>
</evidence>
<keyword evidence="1 5" id="KW-0820">tRNA-binding</keyword>
<dbReference type="InterPro" id="IPR008532">
    <property type="entry name" value="NFACT_RNA-bd"/>
</dbReference>
<dbReference type="Gene3D" id="2.30.310.10">
    <property type="entry name" value="ibrinogen binding protein from staphylococcus aureus domain"/>
    <property type="match status" value="1"/>
</dbReference>
<evidence type="ECO:0000256" key="5">
    <source>
        <dbReference type="HAMAP-Rule" id="MF_00844"/>
    </source>
</evidence>
<gene>
    <name evidence="5" type="primary">rqcH</name>
    <name evidence="8" type="ORF">SAMN05216565_102138</name>
</gene>
<dbReference type="EMBL" id="FNJU01000002">
    <property type="protein sequence ID" value="SDP27002.1"/>
    <property type="molecule type" value="Genomic_DNA"/>
</dbReference>
<dbReference type="GO" id="GO:0043023">
    <property type="term" value="F:ribosomal large subunit binding"/>
    <property type="evidence" value="ECO:0007669"/>
    <property type="project" value="UniProtKB-UniRule"/>
</dbReference>
<reference evidence="9" key="1">
    <citation type="submission" date="2016-10" db="EMBL/GenBank/DDBJ databases">
        <authorList>
            <person name="Varghese N."/>
            <person name="Submissions S."/>
        </authorList>
    </citation>
    <scope>NUCLEOTIDE SEQUENCE [LARGE SCALE GENOMIC DNA]</scope>
    <source>
        <strain evidence="9">IBRC-M10078</strain>
    </source>
</reference>
<dbReference type="STRING" id="930152.SAMN05216565_102138"/>
<dbReference type="OrthoDB" id="9766163at2"/>
<dbReference type="AlphaFoldDB" id="A0A1H0RBL3"/>
<dbReference type="Proteomes" id="UP000199159">
    <property type="component" value="Unassembled WGS sequence"/>
</dbReference>
<dbReference type="GO" id="GO:0019843">
    <property type="term" value="F:rRNA binding"/>
    <property type="evidence" value="ECO:0007669"/>
    <property type="project" value="UniProtKB-UniRule"/>
</dbReference>
<protein>
    <recommendedName>
        <fullName evidence="5">Rqc2 homolog RqcH</fullName>
        <shortName evidence="5">RqcH</shortName>
    </recommendedName>
</protein>
<dbReference type="InterPro" id="IPR043682">
    <property type="entry name" value="RqcH_bacterial"/>
</dbReference>
<keyword evidence="2 5" id="KW-0699">rRNA-binding</keyword>
<sequence length="569" mass="65334">MAFDGIFTHAVTNELKTALISGRISKIHQPYKQELVLQIRAQGKNHKLFISAHSSYARIHLTNENYENPSEPPMFCMLLRKHLEGGMIENIEQMELDRIIVFTIKSRNEIGDESYKQLIVEIMGRHSNIILVDKDKQVILDSIKHVSPAVNRHRTIMPGQGYVAPPIQQKVNPLSIGEEDILRKINFNAGKVDQQIVEQFAGISPLFSKEVIFRAGLVNRTTLPSAFLSLINLINQKEYTPLVIVSPKKEYYYMIDLQHIDGDRKVFSTLSEMLDRFYYGKAERDRVKQQGNDLERFISNERNKNIKKIVKLKKTLDDAGKADRYKLFGELVTANMYSIVRGSKEIEVVNYYTEDQETILIPLNPQKSASDNAQQFFQKYQKAKNSISIVEDQIKKTEEEISYFDTLYQQIESASPKDLQEIREELIEEGYLRSRQQKNKKQPKPQKPVLEKYTSSDGTDILVGKNNKQNEFLTNKLAARDDIWLHTKDIPGSHVVIKSKEPSDETILEAANLAAYFSKAKHSASVPVDYTLIRHVKKPNGSKPGYVIYDNQNTVYVTPNEDLVLKLRK</sequence>
<comment type="function">
    <text evidence="5">Key component of the ribosome quality control system (RQC), a ribosome-associated complex that mediates the extraction of incompletely synthesized nascent chains from stalled ribosomes and their subsequent degradation. RqcH recruits Ala-charged tRNA, and with RqcP directs the elongation of stalled nascent chains on 50S ribosomal subunits, leading to non-templated C-terminal alanine extensions (Ala tail). The Ala tail promotes nascent chain degradation. May add between 1 and at least 8 Ala residues. Binds to stalled 50S ribosomal subunits.</text>
</comment>
<comment type="subunit">
    <text evidence="5">Associates with stalled 50S ribosomal subunits. Binds to RqcP.</text>
</comment>
<dbReference type="PANTHER" id="PTHR15239">
    <property type="entry name" value="NUCLEAR EXPORT MEDIATOR FACTOR NEMF"/>
    <property type="match status" value="1"/>
</dbReference>
<evidence type="ECO:0000313" key="8">
    <source>
        <dbReference type="EMBL" id="SDP27002.1"/>
    </source>
</evidence>
<feature type="domain" description="NFACT RNA-binding" evidence="7">
    <location>
        <begin position="453"/>
        <end position="541"/>
    </location>
</feature>
<keyword evidence="3 5" id="KW-0694">RNA-binding</keyword>
<dbReference type="GO" id="GO:1990112">
    <property type="term" value="C:RQC complex"/>
    <property type="evidence" value="ECO:0007669"/>
    <property type="project" value="TreeGrafter"/>
</dbReference>
<accession>A0A1H0RBL3</accession>
<dbReference type="InterPro" id="IPR051608">
    <property type="entry name" value="RQC_Subunit_NEMF"/>
</dbReference>
<keyword evidence="9" id="KW-1185">Reference proteome</keyword>
<dbReference type="Pfam" id="PF05833">
    <property type="entry name" value="NFACT_N"/>
    <property type="match status" value="1"/>
</dbReference>
<dbReference type="Pfam" id="PF05670">
    <property type="entry name" value="NFACT-R_1"/>
    <property type="match status" value="1"/>
</dbReference>
<dbReference type="GO" id="GO:0000049">
    <property type="term" value="F:tRNA binding"/>
    <property type="evidence" value="ECO:0007669"/>
    <property type="project" value="UniProtKB-UniRule"/>
</dbReference>
<dbReference type="Gene3D" id="3.40.970.40">
    <property type="entry name" value="fibrinogen binding protein from staphylococcus aureus domain like"/>
    <property type="match status" value="1"/>
</dbReference>
<dbReference type="GO" id="GO:0072344">
    <property type="term" value="P:rescue of stalled ribosome"/>
    <property type="evidence" value="ECO:0007669"/>
    <property type="project" value="UniProtKB-UniRule"/>
</dbReference>
<dbReference type="Gene3D" id="1.10.8.50">
    <property type="match status" value="1"/>
</dbReference>
<dbReference type="PANTHER" id="PTHR15239:SF6">
    <property type="entry name" value="RIBOSOME QUALITY CONTROL COMPLEX SUBUNIT NEMF"/>
    <property type="match status" value="1"/>
</dbReference>
<feature type="compositionally biased region" description="Basic residues" evidence="6">
    <location>
        <begin position="435"/>
        <end position="444"/>
    </location>
</feature>
<keyword evidence="4 5" id="KW-0648">Protein biosynthesis</keyword>
<proteinExistence type="inferred from homology"/>
<dbReference type="HAMAP" id="MF_00844_B">
    <property type="entry name" value="RqcH_B"/>
    <property type="match status" value="1"/>
</dbReference>
<evidence type="ECO:0000256" key="6">
    <source>
        <dbReference type="SAM" id="MobiDB-lite"/>
    </source>
</evidence>
<evidence type="ECO:0000259" key="7">
    <source>
        <dbReference type="Pfam" id="PF05670"/>
    </source>
</evidence>
<evidence type="ECO:0000256" key="2">
    <source>
        <dbReference type="ARBA" id="ARBA00022730"/>
    </source>
</evidence>
<evidence type="ECO:0000256" key="3">
    <source>
        <dbReference type="ARBA" id="ARBA00022884"/>
    </source>
</evidence>
<organism evidence="8 9">
    <name type="scientific">Litchfieldia salsa</name>
    <dbReference type="NCBI Taxonomy" id="930152"/>
    <lineage>
        <taxon>Bacteria</taxon>
        <taxon>Bacillati</taxon>
        <taxon>Bacillota</taxon>
        <taxon>Bacilli</taxon>
        <taxon>Bacillales</taxon>
        <taxon>Bacillaceae</taxon>
        <taxon>Litchfieldia</taxon>
    </lineage>
</organism>
<dbReference type="FunFam" id="2.30.310.10:FF:000004">
    <property type="entry name" value="Fibronectin-binding protein A"/>
    <property type="match status" value="1"/>
</dbReference>
<feature type="region of interest" description="Disordered" evidence="6">
    <location>
        <begin position="433"/>
        <end position="453"/>
    </location>
</feature>
<evidence type="ECO:0000256" key="1">
    <source>
        <dbReference type="ARBA" id="ARBA00022555"/>
    </source>
</evidence>
<comment type="similarity">
    <text evidence="5">Belongs to the NEMF family.</text>
</comment>
<name>A0A1H0RBL3_9BACI</name>
<dbReference type="RefSeq" id="WP_090850390.1">
    <property type="nucleotide sequence ID" value="NZ_FNJU01000002.1"/>
</dbReference>
<evidence type="ECO:0000313" key="9">
    <source>
        <dbReference type="Proteomes" id="UP000199159"/>
    </source>
</evidence>